<dbReference type="STRING" id="743788.S8FQG9"/>
<name>S8FQG9_FOMSC</name>
<comment type="similarity">
    <text evidence="1 6">Belongs to the glycosyl hydrolase 43 family.</text>
</comment>
<dbReference type="eggNOG" id="ENOG502S9PF">
    <property type="taxonomic scope" value="Eukaryota"/>
</dbReference>
<feature type="site" description="Important for catalytic activity, responsible for pKa modulation of the active site Glu and correct orientation of both the proton donor and substrate" evidence="5">
    <location>
        <position position="145"/>
    </location>
</feature>
<dbReference type="AlphaFoldDB" id="S8FQG9"/>
<sequence>MIVNVGAELDGLDARKRGAVTGPVIDRDFPDPGLIRVASGTWYAYSTSSGGKNIPMARSTDFNTWNIIGDALPHPGDWIDPKDSGIWAPDVRQISEDRYVMYYTGKPKANQHHCVAAATASSATGPFTAPSAPFICDDAGGGVIDISGFQAPDGDRYVVWKVDGSAINSNSTPIRLQRVQADGVTLDGEVYTLINRDASDGPLVEAPSLVYWDGWYYLFHSSHLYSTTQYDIRYAVSRNVTGPYTKAQTPFLQTGDDGLTAPGGATVINVLNQYVDTVFHGDLNHKNVSGGRAMWTAPRICLNNGVAHVSC</sequence>
<proteinExistence type="inferred from homology"/>
<dbReference type="InterPro" id="IPR006710">
    <property type="entry name" value="Glyco_hydro_43"/>
</dbReference>
<dbReference type="InterPro" id="IPR051795">
    <property type="entry name" value="Glycosyl_Hydrlase_43"/>
</dbReference>
<dbReference type="Pfam" id="PF04616">
    <property type="entry name" value="Glyco_hydro_43"/>
    <property type="match status" value="1"/>
</dbReference>
<dbReference type="PANTHER" id="PTHR42812">
    <property type="entry name" value="BETA-XYLOSIDASE"/>
    <property type="match status" value="1"/>
</dbReference>
<keyword evidence="2 6" id="KW-0378">Hydrolase</keyword>
<evidence type="ECO:0000256" key="6">
    <source>
        <dbReference type="RuleBase" id="RU361187"/>
    </source>
</evidence>
<evidence type="ECO:0000256" key="2">
    <source>
        <dbReference type="ARBA" id="ARBA00022801"/>
    </source>
</evidence>
<evidence type="ECO:0000313" key="8">
    <source>
        <dbReference type="Proteomes" id="UP000015241"/>
    </source>
</evidence>
<evidence type="ECO:0000313" key="7">
    <source>
        <dbReference type="EMBL" id="EPT03516.1"/>
    </source>
</evidence>
<dbReference type="HOGENOM" id="CLU_009397_8_0_1"/>
<dbReference type="PANTHER" id="PTHR42812:SF5">
    <property type="entry name" value="ENDO-ARABINASE"/>
    <property type="match status" value="1"/>
</dbReference>
<reference evidence="7 8" key="1">
    <citation type="journal article" date="2012" name="Science">
        <title>The Paleozoic origin of enzymatic lignin decomposition reconstructed from 31 fungal genomes.</title>
        <authorList>
            <person name="Floudas D."/>
            <person name="Binder M."/>
            <person name="Riley R."/>
            <person name="Barry K."/>
            <person name="Blanchette R.A."/>
            <person name="Henrissat B."/>
            <person name="Martinez A.T."/>
            <person name="Otillar R."/>
            <person name="Spatafora J.W."/>
            <person name="Yadav J.S."/>
            <person name="Aerts A."/>
            <person name="Benoit I."/>
            <person name="Boyd A."/>
            <person name="Carlson A."/>
            <person name="Copeland A."/>
            <person name="Coutinho P.M."/>
            <person name="de Vries R.P."/>
            <person name="Ferreira P."/>
            <person name="Findley K."/>
            <person name="Foster B."/>
            <person name="Gaskell J."/>
            <person name="Glotzer D."/>
            <person name="Gorecki P."/>
            <person name="Heitman J."/>
            <person name="Hesse C."/>
            <person name="Hori C."/>
            <person name="Igarashi K."/>
            <person name="Jurgens J.A."/>
            <person name="Kallen N."/>
            <person name="Kersten P."/>
            <person name="Kohler A."/>
            <person name="Kuees U."/>
            <person name="Kumar T.K.A."/>
            <person name="Kuo A."/>
            <person name="LaButti K."/>
            <person name="Larrondo L.F."/>
            <person name="Lindquist E."/>
            <person name="Ling A."/>
            <person name="Lombard V."/>
            <person name="Lucas S."/>
            <person name="Lundell T."/>
            <person name="Martin R."/>
            <person name="McLaughlin D.J."/>
            <person name="Morgenstern I."/>
            <person name="Morin E."/>
            <person name="Murat C."/>
            <person name="Nagy L.G."/>
            <person name="Nolan M."/>
            <person name="Ohm R.A."/>
            <person name="Patyshakuliyeva A."/>
            <person name="Rokas A."/>
            <person name="Ruiz-Duenas F.J."/>
            <person name="Sabat G."/>
            <person name="Salamov A."/>
            <person name="Samejima M."/>
            <person name="Schmutz J."/>
            <person name="Slot J.C."/>
            <person name="St John F."/>
            <person name="Stenlid J."/>
            <person name="Sun H."/>
            <person name="Sun S."/>
            <person name="Syed K."/>
            <person name="Tsang A."/>
            <person name="Wiebenga A."/>
            <person name="Young D."/>
            <person name="Pisabarro A."/>
            <person name="Eastwood D.C."/>
            <person name="Martin F."/>
            <person name="Cullen D."/>
            <person name="Grigoriev I.V."/>
            <person name="Hibbett D.S."/>
        </authorList>
    </citation>
    <scope>NUCLEOTIDE SEQUENCE</scope>
    <source>
        <strain evidence="8">FP-58527</strain>
    </source>
</reference>
<dbReference type="GO" id="GO:0004553">
    <property type="term" value="F:hydrolase activity, hydrolyzing O-glycosyl compounds"/>
    <property type="evidence" value="ECO:0007669"/>
    <property type="project" value="InterPro"/>
</dbReference>
<evidence type="ECO:0000256" key="5">
    <source>
        <dbReference type="PIRSR" id="PIRSR606710-2"/>
    </source>
</evidence>
<dbReference type="EMBL" id="KE504130">
    <property type="protein sequence ID" value="EPT03516.1"/>
    <property type="molecule type" value="Genomic_DNA"/>
</dbReference>
<dbReference type="Gene3D" id="2.115.10.20">
    <property type="entry name" value="Glycosyl hydrolase domain, family 43"/>
    <property type="match status" value="1"/>
</dbReference>
<keyword evidence="3 6" id="KW-0326">Glycosidase</keyword>
<accession>S8FQG9</accession>
<feature type="active site" description="Proton acceptor" evidence="4">
    <location>
        <position position="31"/>
    </location>
</feature>
<feature type="active site" description="Proton donor" evidence="4">
    <location>
        <position position="205"/>
    </location>
</feature>
<evidence type="ECO:0000256" key="3">
    <source>
        <dbReference type="ARBA" id="ARBA00023295"/>
    </source>
</evidence>
<gene>
    <name evidence="7" type="ORF">FOMPIDRAFT_281653</name>
</gene>
<protein>
    <recommendedName>
        <fullName evidence="9">Arabinanase/levansucrase/invertase</fullName>
    </recommendedName>
</protein>
<dbReference type="Proteomes" id="UP000015241">
    <property type="component" value="Unassembled WGS sequence"/>
</dbReference>
<organism evidence="7 8">
    <name type="scientific">Fomitopsis schrenkii</name>
    <name type="common">Brown rot fungus</name>
    <dbReference type="NCBI Taxonomy" id="2126942"/>
    <lineage>
        <taxon>Eukaryota</taxon>
        <taxon>Fungi</taxon>
        <taxon>Dikarya</taxon>
        <taxon>Basidiomycota</taxon>
        <taxon>Agaricomycotina</taxon>
        <taxon>Agaricomycetes</taxon>
        <taxon>Polyporales</taxon>
        <taxon>Fomitopsis</taxon>
    </lineage>
</organism>
<evidence type="ECO:0000256" key="4">
    <source>
        <dbReference type="PIRSR" id="PIRSR606710-1"/>
    </source>
</evidence>
<dbReference type="SUPFAM" id="SSF75005">
    <property type="entry name" value="Arabinanase/levansucrase/invertase"/>
    <property type="match status" value="1"/>
</dbReference>
<evidence type="ECO:0008006" key="9">
    <source>
        <dbReference type="Google" id="ProtNLM"/>
    </source>
</evidence>
<dbReference type="OrthoDB" id="3879658at2759"/>
<dbReference type="GO" id="GO:0005975">
    <property type="term" value="P:carbohydrate metabolic process"/>
    <property type="evidence" value="ECO:0007669"/>
    <property type="project" value="InterPro"/>
</dbReference>
<dbReference type="InParanoid" id="S8FQG9"/>
<dbReference type="InterPro" id="IPR023296">
    <property type="entry name" value="Glyco_hydro_beta-prop_sf"/>
</dbReference>
<keyword evidence="8" id="KW-1185">Reference proteome</keyword>
<dbReference type="CDD" id="cd08999">
    <property type="entry name" value="GH43_ABN-like"/>
    <property type="match status" value="1"/>
</dbReference>
<evidence type="ECO:0000256" key="1">
    <source>
        <dbReference type="ARBA" id="ARBA00009865"/>
    </source>
</evidence>